<evidence type="ECO:0000256" key="1">
    <source>
        <dbReference type="SAM" id="MobiDB-lite"/>
    </source>
</evidence>
<dbReference type="Proteomes" id="UP000235346">
    <property type="component" value="Unassembled WGS sequence"/>
</dbReference>
<dbReference type="EMBL" id="PNRE01000003">
    <property type="protein sequence ID" value="PMR72172.1"/>
    <property type="molecule type" value="Genomic_DNA"/>
</dbReference>
<dbReference type="PANTHER" id="PTHR30441">
    <property type="entry name" value="DUF748 DOMAIN-CONTAINING PROTEIN"/>
    <property type="match status" value="1"/>
</dbReference>
<feature type="region of interest" description="Disordered" evidence="1">
    <location>
        <begin position="602"/>
        <end position="625"/>
    </location>
</feature>
<keyword evidence="2" id="KW-0812">Transmembrane</keyword>
<dbReference type="AlphaFoldDB" id="A0A2N7TVF7"/>
<organism evidence="4 5">
    <name type="scientific">Halomonas heilongjiangensis</name>
    <dbReference type="NCBI Taxonomy" id="1387883"/>
    <lineage>
        <taxon>Bacteria</taxon>
        <taxon>Pseudomonadati</taxon>
        <taxon>Pseudomonadota</taxon>
        <taxon>Gammaproteobacteria</taxon>
        <taxon>Oceanospirillales</taxon>
        <taxon>Halomonadaceae</taxon>
        <taxon>Halomonas</taxon>
    </lineage>
</organism>
<evidence type="ECO:0000313" key="4">
    <source>
        <dbReference type="EMBL" id="PMR72172.1"/>
    </source>
</evidence>
<feature type="transmembrane region" description="Helical" evidence="2">
    <location>
        <begin position="20"/>
        <end position="38"/>
    </location>
</feature>
<dbReference type="PANTHER" id="PTHR30441:SF4">
    <property type="entry name" value="PROTEIN ASMA"/>
    <property type="match status" value="1"/>
</dbReference>
<accession>A0A2N7TVF7</accession>
<reference evidence="4 5" key="1">
    <citation type="submission" date="2018-01" db="EMBL/GenBank/DDBJ databases">
        <title>Halomonas endophytica sp. nov., isolated from storage liquid in the stems of Populus euphratica.</title>
        <authorList>
            <person name="Chen C."/>
        </authorList>
    </citation>
    <scope>NUCLEOTIDE SEQUENCE [LARGE SCALE GENOMIC DNA]</scope>
    <source>
        <strain evidence="4 5">DSM 26881</strain>
    </source>
</reference>
<dbReference type="Pfam" id="PF05170">
    <property type="entry name" value="AsmA"/>
    <property type="match status" value="2"/>
</dbReference>
<dbReference type="RefSeq" id="WP_102625974.1">
    <property type="nucleotide sequence ID" value="NZ_PDOH01000018.1"/>
</dbReference>
<dbReference type="GO" id="GO:0005886">
    <property type="term" value="C:plasma membrane"/>
    <property type="evidence" value="ECO:0007669"/>
    <property type="project" value="TreeGrafter"/>
</dbReference>
<comment type="caution">
    <text evidence="4">The sequence shown here is derived from an EMBL/GenBank/DDBJ whole genome shotgun (WGS) entry which is preliminary data.</text>
</comment>
<feature type="region of interest" description="Disordered" evidence="1">
    <location>
        <begin position="271"/>
        <end position="295"/>
    </location>
</feature>
<feature type="domain" description="AsmA" evidence="3">
    <location>
        <begin position="476"/>
        <end position="811"/>
    </location>
</feature>
<evidence type="ECO:0000313" key="5">
    <source>
        <dbReference type="Proteomes" id="UP000235346"/>
    </source>
</evidence>
<keyword evidence="5" id="KW-1185">Reference proteome</keyword>
<proteinExistence type="predicted"/>
<gene>
    <name evidence="4" type="ORF">C1H66_00550</name>
</gene>
<dbReference type="InterPro" id="IPR052894">
    <property type="entry name" value="AsmA-related"/>
</dbReference>
<evidence type="ECO:0000259" key="3">
    <source>
        <dbReference type="Pfam" id="PF05170"/>
    </source>
</evidence>
<feature type="domain" description="AsmA" evidence="3">
    <location>
        <begin position="20"/>
        <end position="222"/>
    </location>
</feature>
<dbReference type="GO" id="GO:0090313">
    <property type="term" value="P:regulation of protein targeting to membrane"/>
    <property type="evidence" value="ECO:0007669"/>
    <property type="project" value="TreeGrafter"/>
</dbReference>
<sequence>MIKGLVPQLDRAVTTATRLVGAALGSVLLLVVAVALLLESPWVRDWLEEQASQQVGGREVEIGDLDIGWGWPLAVRLNDVRVANASWARNEDMARLEALAIDLDVGRLIRGEVELELVRVERLVLHLARREDGTLNLPRLSRAKTSEPDKGGQTVWPKAFAVGQGQLTYHDAAQDIELDVTFETPGGTSDELRLDVRGEGRVQEDPLAFQALAHYQRAENRVAVEKLEGEVGGSHLNGSLAVDLGRDVPYIDAQLDADALDLNRWGVLGETEGDQTADGANARGGGGDETEDASTLKAAWDQRWAETLGVLKAFEGQVDLSIAHLSYADQTLHDLAVKGQLEDGRVGVERLHALQESADGQQGGLTAQGWIEVQEQRLVADVEAQFDRLDLTAALAPLGLGELGMIDGRLNTQVVDGGLVFDDTAFDYRGPRWGLVLSLRANSREIEGMEKPGVHMVGDGTYQETPFSFDLVMGPLLDLTRDAPYPISGELSTGDTHLQLDGSVVQPLELASVEGDFRIEGPTLSDISDLTGINLPEVPPYQVRSHLRFSDDLLHLNGMQGSFGDSDVAGDARLRLGERPQLWATLTSDTLHAADLLPMLGIAPETGGGETASPEQEQWAEQDRRRQRLFPDRRWDVKGLRGTDIVLDYRAKNVQAKHVPFTDVSLELELQQGVMTIDPLQVGLGGGRVSGSWVIDARQEALEGDLRLALERVNLKALLREANLPQVARDTLGVVGGRGEFDYRGRSMDEVMAGLNGTLELAMSQGWLDIIAAELLPLNVANALVAALAGKEQVPLECSYVRFVAETGLADLERFFMATEIANFTGGGAIDLDAERLQLVFEGHNKNVTLFTGNSPVELDGPLRNPRVNVITSELVARGLASLLGALIAPPAAILPWIDLGGGENVGMGCERAMREFKEE</sequence>
<dbReference type="OrthoDB" id="5749006at2"/>
<keyword evidence="2" id="KW-0472">Membrane</keyword>
<evidence type="ECO:0000256" key="2">
    <source>
        <dbReference type="SAM" id="Phobius"/>
    </source>
</evidence>
<protein>
    <recommendedName>
        <fullName evidence="3">AsmA domain-containing protein</fullName>
    </recommendedName>
</protein>
<name>A0A2N7TVF7_9GAMM</name>
<dbReference type="InterPro" id="IPR007844">
    <property type="entry name" value="AsmA"/>
</dbReference>
<keyword evidence="2" id="KW-1133">Transmembrane helix</keyword>